<keyword evidence="2" id="KW-1185">Reference proteome</keyword>
<evidence type="ECO:0000313" key="2">
    <source>
        <dbReference type="Proteomes" id="UP001607151"/>
    </source>
</evidence>
<gene>
    <name evidence="1" type="ORF">ACGRQ9_16425</name>
</gene>
<dbReference type="RefSeq" id="WP_394608586.1">
    <property type="nucleotide sequence ID" value="NZ_JBIHSJ010000004.1"/>
</dbReference>
<evidence type="ECO:0000313" key="1">
    <source>
        <dbReference type="EMBL" id="MFH0267030.1"/>
    </source>
</evidence>
<evidence type="ECO:0008006" key="3">
    <source>
        <dbReference type="Google" id="ProtNLM"/>
    </source>
</evidence>
<organism evidence="1 2">
    <name type="scientific">Vibrio rumoiensis</name>
    <dbReference type="NCBI Taxonomy" id="76258"/>
    <lineage>
        <taxon>Bacteria</taxon>
        <taxon>Pseudomonadati</taxon>
        <taxon>Pseudomonadota</taxon>
        <taxon>Gammaproteobacteria</taxon>
        <taxon>Vibrionales</taxon>
        <taxon>Vibrionaceae</taxon>
        <taxon>Vibrio</taxon>
    </lineage>
</organism>
<name>A0ABW7J168_9VIBR</name>
<sequence>MIFSEVLSCLESDCGLKRKEIIARLQLYHVEFAFLDDVTFSRWVNNVSSPTLYKQLLLVVFFNLPLVDFIRILDKPKIAKKALNVFENIFDELDESYHRLHYYSNMSMDAEVCLETMETKEYWEKFGCFYQQLDFYSDVINMKPSLNPIKERTVISIEKSNYLLSHVSFILNPNKDFRELTNLEIDDSDVFVNVSYYSCREYFHILLGSMMSYVAVNKEFVRSIYFSFRDRKFIKYIEMY</sequence>
<comment type="caution">
    <text evidence="1">The sequence shown here is derived from an EMBL/GenBank/DDBJ whole genome shotgun (WGS) entry which is preliminary data.</text>
</comment>
<dbReference type="Proteomes" id="UP001607151">
    <property type="component" value="Unassembled WGS sequence"/>
</dbReference>
<dbReference type="EMBL" id="JBIHSN010000003">
    <property type="protein sequence ID" value="MFH0267030.1"/>
    <property type="molecule type" value="Genomic_DNA"/>
</dbReference>
<accession>A0ABW7J168</accession>
<protein>
    <recommendedName>
        <fullName evidence="3">XRE family transcriptional regulator</fullName>
    </recommendedName>
</protein>
<proteinExistence type="predicted"/>
<reference evidence="1 2" key="1">
    <citation type="submission" date="2024-10" db="EMBL/GenBank/DDBJ databases">
        <authorList>
            <person name="Yibar A."/>
            <person name="Saticioglu I.B."/>
            <person name="Duman M."/>
            <person name="Ajmi N."/>
            <person name="Gurler F."/>
            <person name="Ay H."/>
            <person name="Onuk E."/>
            <person name="Guler S."/>
            <person name="Romalde J.L."/>
        </authorList>
    </citation>
    <scope>NUCLEOTIDE SEQUENCE [LARGE SCALE GENOMIC DNA]</scope>
    <source>
        <strain evidence="1 2">14-MA-B</strain>
    </source>
</reference>